<proteinExistence type="predicted"/>
<evidence type="ECO:0000313" key="2">
    <source>
        <dbReference type="EMBL" id="KAL1633631.1"/>
    </source>
</evidence>
<evidence type="ECO:0000256" key="1">
    <source>
        <dbReference type="SAM" id="SignalP"/>
    </source>
</evidence>
<dbReference type="Proteomes" id="UP001521116">
    <property type="component" value="Unassembled WGS sequence"/>
</dbReference>
<feature type="signal peptide" evidence="1">
    <location>
        <begin position="1"/>
        <end position="18"/>
    </location>
</feature>
<gene>
    <name evidence="2" type="ORF">SLS56_002779</name>
</gene>
<reference evidence="2 3" key="1">
    <citation type="submission" date="2024-02" db="EMBL/GenBank/DDBJ databases">
        <title>De novo assembly and annotation of 12 fungi associated with fruit tree decline syndrome in Ontario, Canada.</title>
        <authorList>
            <person name="Sulman M."/>
            <person name="Ellouze W."/>
            <person name="Ilyukhin E."/>
        </authorList>
    </citation>
    <scope>NUCLEOTIDE SEQUENCE [LARGE SCALE GENOMIC DNA]</scope>
    <source>
        <strain evidence="2 3">M1-105</strain>
    </source>
</reference>
<name>A0ABR3T3D6_9PEZI</name>
<accession>A0ABR3T3D6</accession>
<dbReference type="InterPro" id="IPR045469">
    <property type="entry name" value="Nis1"/>
</dbReference>
<keyword evidence="3" id="KW-1185">Reference proteome</keyword>
<comment type="caution">
    <text evidence="2">The sequence shown here is derived from an EMBL/GenBank/DDBJ whole genome shotgun (WGS) entry which is preliminary data.</text>
</comment>
<feature type="chain" id="PRO_5045595337" evidence="1">
    <location>
        <begin position="19"/>
        <end position="155"/>
    </location>
</feature>
<keyword evidence="1" id="KW-0732">Signal</keyword>
<dbReference type="EMBL" id="JAJVDC020000020">
    <property type="protein sequence ID" value="KAL1633631.1"/>
    <property type="molecule type" value="Genomic_DNA"/>
</dbReference>
<dbReference type="Pfam" id="PF19271">
    <property type="entry name" value="Nis1"/>
    <property type="match status" value="1"/>
</dbReference>
<organism evidence="2 3">
    <name type="scientific">Neofusicoccum ribis</name>
    <dbReference type="NCBI Taxonomy" id="45134"/>
    <lineage>
        <taxon>Eukaryota</taxon>
        <taxon>Fungi</taxon>
        <taxon>Dikarya</taxon>
        <taxon>Ascomycota</taxon>
        <taxon>Pezizomycotina</taxon>
        <taxon>Dothideomycetes</taxon>
        <taxon>Dothideomycetes incertae sedis</taxon>
        <taxon>Botryosphaeriales</taxon>
        <taxon>Botryosphaeriaceae</taxon>
        <taxon>Neofusicoccum</taxon>
    </lineage>
</organism>
<protein>
    <submittedName>
        <fullName evidence="2">Uncharacterized protein</fullName>
    </submittedName>
</protein>
<evidence type="ECO:0000313" key="3">
    <source>
        <dbReference type="Proteomes" id="UP001521116"/>
    </source>
</evidence>
<sequence>MAFKTLFTLATAATMANALITGIKVPAKLSAGETFNATLVTDVETTEQQFEEVSAVFAITPAGEETFPSALGKTVIREYELGPQFSNIADDITGVQMTVPEDIAAGEALIGAVVFSLSQGQLNAPMLTKVNVTVTIGDEAGDGTEVESKKGVEVF</sequence>